<keyword evidence="1" id="KW-1133">Transmembrane helix</keyword>
<comment type="caution">
    <text evidence="3">The sequence shown here is derived from an EMBL/GenBank/DDBJ whole genome shotgun (WGS) entry which is preliminary data.</text>
</comment>
<keyword evidence="1" id="KW-0812">Transmembrane</keyword>
<evidence type="ECO:0000313" key="3">
    <source>
        <dbReference type="EMBL" id="GAA0338969.1"/>
    </source>
</evidence>
<name>A0ABN0WIH2_9ACTN</name>
<dbReference type="Proteomes" id="UP001501822">
    <property type="component" value="Unassembled WGS sequence"/>
</dbReference>
<dbReference type="Pfam" id="PF19803">
    <property type="entry name" value="DUF6286"/>
    <property type="match status" value="1"/>
</dbReference>
<sequence length="196" mass="21081">MTASERERPPAVSRRGGRRVFRPRRAVPAVLAAAALAAAAFLIAVEVITSLLSHRSGSVLPVPYLAGLGRATRWADPLALAVACLLAVLGLLLILLALWPGRPRVIALAFDDPDVVVGITAAGLRRQLAQAARNVDGVTRARVRLRRGGVRVQAASPLRDPRGLPEQVERAVTGRLRELAPLRPPHVRVTVRNRED</sequence>
<protein>
    <recommendedName>
        <fullName evidence="2">DUF6286 domain-containing protein</fullName>
    </recommendedName>
</protein>
<reference evidence="3 4" key="1">
    <citation type="journal article" date="2019" name="Int. J. Syst. Evol. Microbiol.">
        <title>The Global Catalogue of Microorganisms (GCM) 10K type strain sequencing project: providing services to taxonomists for standard genome sequencing and annotation.</title>
        <authorList>
            <consortium name="The Broad Institute Genomics Platform"/>
            <consortium name="The Broad Institute Genome Sequencing Center for Infectious Disease"/>
            <person name="Wu L."/>
            <person name="Ma J."/>
        </authorList>
    </citation>
    <scope>NUCLEOTIDE SEQUENCE [LARGE SCALE GENOMIC DNA]</scope>
    <source>
        <strain evidence="3 4">JCM 3146</strain>
    </source>
</reference>
<keyword evidence="1" id="KW-0472">Membrane</keyword>
<proteinExistence type="predicted"/>
<gene>
    <name evidence="3" type="ORF">GCM10010151_30770</name>
</gene>
<dbReference type="InterPro" id="IPR046253">
    <property type="entry name" value="DUF6286"/>
</dbReference>
<organism evidence="3 4">
    <name type="scientific">Actinoallomurus spadix</name>
    <dbReference type="NCBI Taxonomy" id="79912"/>
    <lineage>
        <taxon>Bacteria</taxon>
        <taxon>Bacillati</taxon>
        <taxon>Actinomycetota</taxon>
        <taxon>Actinomycetes</taxon>
        <taxon>Streptosporangiales</taxon>
        <taxon>Thermomonosporaceae</taxon>
        <taxon>Actinoallomurus</taxon>
    </lineage>
</organism>
<evidence type="ECO:0000256" key="1">
    <source>
        <dbReference type="SAM" id="Phobius"/>
    </source>
</evidence>
<evidence type="ECO:0000259" key="2">
    <source>
        <dbReference type="Pfam" id="PF19803"/>
    </source>
</evidence>
<accession>A0ABN0WIH2</accession>
<feature type="transmembrane region" description="Helical" evidence="1">
    <location>
        <begin position="78"/>
        <end position="99"/>
    </location>
</feature>
<dbReference type="RefSeq" id="WP_343885153.1">
    <property type="nucleotide sequence ID" value="NZ_BAAABM010000019.1"/>
</dbReference>
<dbReference type="EMBL" id="BAAABM010000019">
    <property type="protein sequence ID" value="GAA0338969.1"/>
    <property type="molecule type" value="Genomic_DNA"/>
</dbReference>
<evidence type="ECO:0000313" key="4">
    <source>
        <dbReference type="Proteomes" id="UP001501822"/>
    </source>
</evidence>
<feature type="domain" description="DUF6286" evidence="2">
    <location>
        <begin position="88"/>
        <end position="192"/>
    </location>
</feature>
<keyword evidence="4" id="KW-1185">Reference proteome</keyword>
<feature type="transmembrane region" description="Helical" evidence="1">
    <location>
        <begin position="26"/>
        <end position="52"/>
    </location>
</feature>